<dbReference type="AlphaFoldDB" id="A0A6A6D8C5"/>
<dbReference type="OrthoDB" id="3797694at2759"/>
<reference evidence="1" key="1">
    <citation type="journal article" date="2020" name="Stud. Mycol.">
        <title>101 Dothideomycetes genomes: a test case for predicting lifestyles and emergence of pathogens.</title>
        <authorList>
            <person name="Haridas S."/>
            <person name="Albert R."/>
            <person name="Binder M."/>
            <person name="Bloem J."/>
            <person name="Labutti K."/>
            <person name="Salamov A."/>
            <person name="Andreopoulos B."/>
            <person name="Baker S."/>
            <person name="Barry K."/>
            <person name="Bills G."/>
            <person name="Bluhm B."/>
            <person name="Cannon C."/>
            <person name="Castanera R."/>
            <person name="Culley D."/>
            <person name="Daum C."/>
            <person name="Ezra D."/>
            <person name="Gonzalez J."/>
            <person name="Henrissat B."/>
            <person name="Kuo A."/>
            <person name="Liang C."/>
            <person name="Lipzen A."/>
            <person name="Lutzoni F."/>
            <person name="Magnuson J."/>
            <person name="Mondo S."/>
            <person name="Nolan M."/>
            <person name="Ohm R."/>
            <person name="Pangilinan J."/>
            <person name="Park H.-J."/>
            <person name="Ramirez L."/>
            <person name="Alfaro M."/>
            <person name="Sun H."/>
            <person name="Tritt A."/>
            <person name="Yoshinaga Y."/>
            <person name="Zwiers L.-H."/>
            <person name="Turgeon B."/>
            <person name="Goodwin S."/>
            <person name="Spatafora J."/>
            <person name="Crous P."/>
            <person name="Grigoriev I."/>
        </authorList>
    </citation>
    <scope>NUCLEOTIDE SEQUENCE</scope>
    <source>
        <strain evidence="1">CBS 207.26</strain>
    </source>
</reference>
<keyword evidence="2" id="KW-1185">Reference proteome</keyword>
<accession>A0A6A6D8C5</accession>
<sequence length="202" mass="22481">MALYALLTAKPSLQELSFKVASLLGTVPFLESVTRVPTAKGVSLFRFKWTKDFDNLTNELIKTMTPDVQRKVATMAGAKIKKARPPAIGFLVEGMLWIPENEAVILYPLPIDAFKKVLKEVLPCLQISDDLKELLSLLQIPDDALNEATLQLQSVVNRKNGCGTESLFGSIALVFESVHFRIVQTWIPFLMVPMSTFKELGD</sequence>
<dbReference type="EMBL" id="ML994736">
    <property type="protein sequence ID" value="KAF2175343.1"/>
    <property type="molecule type" value="Genomic_DNA"/>
</dbReference>
<protein>
    <submittedName>
        <fullName evidence="1">Uncharacterized protein</fullName>
    </submittedName>
</protein>
<dbReference type="Proteomes" id="UP000800200">
    <property type="component" value="Unassembled WGS sequence"/>
</dbReference>
<evidence type="ECO:0000313" key="2">
    <source>
        <dbReference type="Proteomes" id="UP000800200"/>
    </source>
</evidence>
<gene>
    <name evidence="1" type="ORF">K469DRAFT_756310</name>
</gene>
<evidence type="ECO:0000313" key="1">
    <source>
        <dbReference type="EMBL" id="KAF2175343.1"/>
    </source>
</evidence>
<proteinExistence type="predicted"/>
<name>A0A6A6D8C5_9PEZI</name>
<organism evidence="1 2">
    <name type="scientific">Zopfia rhizophila CBS 207.26</name>
    <dbReference type="NCBI Taxonomy" id="1314779"/>
    <lineage>
        <taxon>Eukaryota</taxon>
        <taxon>Fungi</taxon>
        <taxon>Dikarya</taxon>
        <taxon>Ascomycota</taxon>
        <taxon>Pezizomycotina</taxon>
        <taxon>Dothideomycetes</taxon>
        <taxon>Dothideomycetes incertae sedis</taxon>
        <taxon>Zopfiaceae</taxon>
        <taxon>Zopfia</taxon>
    </lineage>
</organism>